<name>A0A5R8KJQ5_9BACT</name>
<feature type="transmembrane region" description="Helical" evidence="1">
    <location>
        <begin position="95"/>
        <end position="117"/>
    </location>
</feature>
<dbReference type="Proteomes" id="UP000306196">
    <property type="component" value="Unassembled WGS sequence"/>
</dbReference>
<keyword evidence="1" id="KW-0472">Membrane</keyword>
<gene>
    <name evidence="2" type="ORF">FEM03_00310</name>
</gene>
<keyword evidence="3" id="KW-1185">Reference proteome</keyword>
<protein>
    <submittedName>
        <fullName evidence="2">Uncharacterized protein</fullName>
    </submittedName>
</protein>
<sequence>MKLRLTILVLLSLVVWKLFRADWIVECESASADFHPPVSVERFTDSFTPPVSAYWNPPTPTQLTGRASSSWTDQEFFASGGSYGPTSEPFLRVNWQLSLAKIAGVFVLIWVCFRVFVPSRKQQLNTAD</sequence>
<dbReference type="EMBL" id="VAUV01000001">
    <property type="protein sequence ID" value="TLD72553.1"/>
    <property type="molecule type" value="Genomic_DNA"/>
</dbReference>
<dbReference type="AlphaFoldDB" id="A0A5R8KJQ5"/>
<proteinExistence type="predicted"/>
<accession>A0A5R8KJQ5</accession>
<reference evidence="2 3" key="1">
    <citation type="submission" date="2019-05" db="EMBL/GenBank/DDBJ databases">
        <title>Verrucobacter flavum gen. nov., sp. nov. a new member of the family Verrucomicrobiaceae.</title>
        <authorList>
            <person name="Szuroczki S."/>
            <person name="Abbaszade G."/>
            <person name="Szabo A."/>
            <person name="Felfoldi T."/>
            <person name="Schumann P."/>
            <person name="Boka K."/>
            <person name="Keki Z."/>
            <person name="Toumi M."/>
            <person name="Toth E."/>
        </authorList>
    </citation>
    <scope>NUCLEOTIDE SEQUENCE [LARGE SCALE GENOMIC DNA]</scope>
    <source>
        <strain evidence="2 3">MG-N-17</strain>
    </source>
</reference>
<keyword evidence="1" id="KW-1133">Transmembrane helix</keyword>
<evidence type="ECO:0000313" key="2">
    <source>
        <dbReference type="EMBL" id="TLD72553.1"/>
    </source>
</evidence>
<comment type="caution">
    <text evidence="2">The sequence shown here is derived from an EMBL/GenBank/DDBJ whole genome shotgun (WGS) entry which is preliminary data.</text>
</comment>
<organism evidence="2 3">
    <name type="scientific">Phragmitibacter flavus</name>
    <dbReference type="NCBI Taxonomy" id="2576071"/>
    <lineage>
        <taxon>Bacteria</taxon>
        <taxon>Pseudomonadati</taxon>
        <taxon>Verrucomicrobiota</taxon>
        <taxon>Verrucomicrobiia</taxon>
        <taxon>Verrucomicrobiales</taxon>
        <taxon>Verrucomicrobiaceae</taxon>
        <taxon>Phragmitibacter</taxon>
    </lineage>
</organism>
<evidence type="ECO:0000256" key="1">
    <source>
        <dbReference type="SAM" id="Phobius"/>
    </source>
</evidence>
<dbReference type="RefSeq" id="WP_138084177.1">
    <property type="nucleotide sequence ID" value="NZ_VAUV01000001.1"/>
</dbReference>
<keyword evidence="1" id="KW-0812">Transmembrane</keyword>
<evidence type="ECO:0000313" key="3">
    <source>
        <dbReference type="Proteomes" id="UP000306196"/>
    </source>
</evidence>